<dbReference type="PROSITE" id="PS51077">
    <property type="entry name" value="HTH_ICLR"/>
    <property type="match status" value="1"/>
</dbReference>
<evidence type="ECO:0000256" key="2">
    <source>
        <dbReference type="ARBA" id="ARBA00023125"/>
    </source>
</evidence>
<keyword evidence="3" id="KW-0804">Transcription</keyword>
<proteinExistence type="predicted"/>
<dbReference type="InterPro" id="IPR036388">
    <property type="entry name" value="WH-like_DNA-bd_sf"/>
</dbReference>
<keyword evidence="1" id="KW-0805">Transcription regulation</keyword>
<keyword evidence="2" id="KW-0238">DNA-binding</keyword>
<dbReference type="SMART" id="SM00346">
    <property type="entry name" value="HTH_ICLR"/>
    <property type="match status" value="1"/>
</dbReference>
<reference evidence="6" key="2">
    <citation type="submission" date="2020-09" db="EMBL/GenBank/DDBJ databases">
        <authorList>
            <person name="Sun Q."/>
            <person name="Ohkuma M."/>
        </authorList>
    </citation>
    <scope>NUCLEOTIDE SEQUENCE</scope>
    <source>
        <strain evidence="6">JCM 16108</strain>
    </source>
</reference>
<dbReference type="SUPFAM" id="SSF55781">
    <property type="entry name" value="GAF domain-like"/>
    <property type="match status" value="1"/>
</dbReference>
<evidence type="ECO:0000259" key="4">
    <source>
        <dbReference type="PROSITE" id="PS51077"/>
    </source>
</evidence>
<dbReference type="InterPro" id="IPR050707">
    <property type="entry name" value="HTH_MetabolicPath_Reg"/>
</dbReference>
<dbReference type="SUPFAM" id="SSF46785">
    <property type="entry name" value="Winged helix' DNA-binding domain"/>
    <property type="match status" value="1"/>
</dbReference>
<dbReference type="Pfam" id="PF01614">
    <property type="entry name" value="IclR_C"/>
    <property type="match status" value="1"/>
</dbReference>
<dbReference type="PROSITE" id="PS51078">
    <property type="entry name" value="ICLR_ED"/>
    <property type="match status" value="1"/>
</dbReference>
<dbReference type="InterPro" id="IPR005471">
    <property type="entry name" value="Tscrpt_reg_IclR_N"/>
</dbReference>
<dbReference type="Pfam" id="PF09339">
    <property type="entry name" value="HTH_IclR"/>
    <property type="match status" value="1"/>
</dbReference>
<accession>A0A830FYQ9</accession>
<dbReference type="InterPro" id="IPR029016">
    <property type="entry name" value="GAF-like_dom_sf"/>
</dbReference>
<dbReference type="PANTHER" id="PTHR30136:SF35">
    <property type="entry name" value="HTH-TYPE TRANSCRIPTIONAL REGULATOR RV1719"/>
    <property type="match status" value="1"/>
</dbReference>
<dbReference type="Gene3D" id="1.10.10.10">
    <property type="entry name" value="Winged helix-like DNA-binding domain superfamily/Winged helix DNA-binding domain"/>
    <property type="match status" value="1"/>
</dbReference>
<dbReference type="GO" id="GO:0045892">
    <property type="term" value="P:negative regulation of DNA-templated transcription"/>
    <property type="evidence" value="ECO:0007669"/>
    <property type="project" value="TreeGrafter"/>
</dbReference>
<dbReference type="EMBL" id="BMOO01000002">
    <property type="protein sequence ID" value="GGM62964.1"/>
    <property type="molecule type" value="Genomic_DNA"/>
</dbReference>
<reference evidence="6" key="1">
    <citation type="journal article" date="2014" name="Int. J. Syst. Evol. Microbiol.">
        <title>Complete genome sequence of Corynebacterium casei LMG S-19264T (=DSM 44701T), isolated from a smear-ripened cheese.</title>
        <authorList>
            <consortium name="US DOE Joint Genome Institute (JGI-PGF)"/>
            <person name="Walter F."/>
            <person name="Albersmeier A."/>
            <person name="Kalinowski J."/>
            <person name="Ruckert C."/>
        </authorList>
    </citation>
    <scope>NUCLEOTIDE SEQUENCE</scope>
    <source>
        <strain evidence="6">JCM 16108</strain>
    </source>
</reference>
<dbReference type="InterPro" id="IPR014757">
    <property type="entry name" value="Tscrpt_reg_IclR_C"/>
</dbReference>
<keyword evidence="7" id="KW-1185">Reference proteome</keyword>
<dbReference type="PANTHER" id="PTHR30136">
    <property type="entry name" value="HELIX-TURN-HELIX TRANSCRIPTIONAL REGULATOR, ICLR FAMILY"/>
    <property type="match status" value="1"/>
</dbReference>
<feature type="domain" description="HTH iclR-type" evidence="4">
    <location>
        <begin position="1"/>
        <end position="60"/>
    </location>
</feature>
<dbReference type="GO" id="GO:0003700">
    <property type="term" value="F:DNA-binding transcription factor activity"/>
    <property type="evidence" value="ECO:0007669"/>
    <property type="project" value="TreeGrafter"/>
</dbReference>
<dbReference type="Gene3D" id="3.30.450.40">
    <property type="match status" value="1"/>
</dbReference>
<evidence type="ECO:0000256" key="1">
    <source>
        <dbReference type="ARBA" id="ARBA00023015"/>
    </source>
</evidence>
<dbReference type="GO" id="GO:0003677">
    <property type="term" value="F:DNA binding"/>
    <property type="evidence" value="ECO:0007669"/>
    <property type="project" value="UniProtKB-KW"/>
</dbReference>
<evidence type="ECO:0000313" key="7">
    <source>
        <dbReference type="Proteomes" id="UP000614609"/>
    </source>
</evidence>
<gene>
    <name evidence="6" type="ORF">GCM10009017_11380</name>
</gene>
<organism evidence="6 7">
    <name type="scientific">Halarchaeum rubridurum</name>
    <dbReference type="NCBI Taxonomy" id="489911"/>
    <lineage>
        <taxon>Archaea</taxon>
        <taxon>Methanobacteriati</taxon>
        <taxon>Methanobacteriota</taxon>
        <taxon>Stenosarchaea group</taxon>
        <taxon>Halobacteria</taxon>
        <taxon>Halobacteriales</taxon>
        <taxon>Halobacteriaceae</taxon>
    </lineage>
</organism>
<dbReference type="Proteomes" id="UP000614609">
    <property type="component" value="Unassembled WGS sequence"/>
</dbReference>
<evidence type="ECO:0000313" key="6">
    <source>
        <dbReference type="EMBL" id="GGM62964.1"/>
    </source>
</evidence>
<dbReference type="InterPro" id="IPR036390">
    <property type="entry name" value="WH_DNA-bd_sf"/>
</dbReference>
<dbReference type="AlphaFoldDB" id="A0A830FYQ9"/>
<protein>
    <submittedName>
        <fullName evidence="6">Transcriptional regulator</fullName>
    </submittedName>
</protein>
<name>A0A830FYQ9_9EURY</name>
<evidence type="ECO:0000256" key="3">
    <source>
        <dbReference type="ARBA" id="ARBA00023163"/>
    </source>
</evidence>
<feature type="domain" description="IclR-ED" evidence="5">
    <location>
        <begin position="61"/>
        <end position="243"/>
    </location>
</feature>
<evidence type="ECO:0000259" key="5">
    <source>
        <dbReference type="PROSITE" id="PS51078"/>
    </source>
</evidence>
<comment type="caution">
    <text evidence="6">The sequence shown here is derived from an EMBL/GenBank/DDBJ whole genome shotgun (WGS) entry which is preliminary data.</text>
</comment>
<sequence length="257" mass="28106">MKTVERAFDVVDVLGRLGSAGPAAVADELDVTRSTAHDYLVSLAEAGYVSREDGTYRLGYRFLQRGSRVKYGEQFFRASRAPLADLASETGEIAQIGVEEAGEWVLVHAEHERRLACMGPYPGMRTPLHTHAGGKVLLASLPEARRDRLLADPLACRTEQTTTDAGALRRELERIAEDGYATDADEQSVGIGFVACPVTFDGTVLGSVSVACPSGRLKRPGYCGELEGQLNAIADEISINYRELQHREMSRDPYQFE</sequence>